<dbReference type="AlphaFoldDB" id="A0A4S4BWH0"/>
<gene>
    <name evidence="12" type="ORF">E6C55_13815</name>
</gene>
<sequence>MQRKSTQAAILSFLAPGLGQLYNKQILKGLIFLALDVLGIWYFAGHLYRAVWGIVTLGETAQQLVKVGKVYKNIPGDHSIQLLVEGLIILIIFFIFLWFYILIVRDACLTGRLRENGGTPARFSQSIAALFEKQFPITMLTIPAIGILFLTVLPILFGVLIAFTNYSGPSHVPPKSLVDWVGFKTFVDLLTLKTWSHTFWNVLLWTIEWAILSTVTCYFGGLFVALLIQQKGIRFKKLWRTILLIPFAIPFLVSALIMNNLFNGEFGPINQYLGYFGIPKIGWLSDPSLAKLTVVLVNAWYGIPVTMLLMLGVLTTIPRDLYEAADVDGATAFQKFKNITMPRILFITSPVLITSFAGNINNFNAIYLLTAGGPLTGEYQFAGHTDLLVTWLFGLTYANNKFNFASAIGIIVFLMIATVSIVSYRQTKSFKEEDLVQ</sequence>
<dbReference type="CDD" id="cd06261">
    <property type="entry name" value="TM_PBP2"/>
    <property type="match status" value="1"/>
</dbReference>
<name>A0A4S4BWH0_9BACL</name>
<evidence type="ECO:0000256" key="6">
    <source>
        <dbReference type="ARBA" id="ARBA00022692"/>
    </source>
</evidence>
<feature type="transmembrane region" description="Helical" evidence="9">
    <location>
        <begin position="26"/>
        <end position="44"/>
    </location>
</feature>
<protein>
    <recommendedName>
        <fullName evidence="10">Maltose/maltodextrin transport system permease protein</fullName>
    </recommendedName>
</protein>
<keyword evidence="6 9" id="KW-0812">Transmembrane</keyword>
<comment type="function">
    <text evidence="10">Part of the ABC transporter complex MalEFGK involved in maltose/maltodextrin import. Probably responsible for the translocation of the substrate across the membrane.</text>
</comment>
<evidence type="ECO:0000313" key="12">
    <source>
        <dbReference type="EMBL" id="THF78793.1"/>
    </source>
</evidence>
<evidence type="ECO:0000256" key="9">
    <source>
        <dbReference type="RuleBase" id="RU363032"/>
    </source>
</evidence>
<comment type="subcellular location">
    <subcellularLocation>
        <location evidence="1 9">Cell membrane</location>
        <topology evidence="1 9">Multi-pass membrane protein</topology>
    </subcellularLocation>
</comment>
<dbReference type="InterPro" id="IPR000515">
    <property type="entry name" value="MetI-like"/>
</dbReference>
<dbReference type="GO" id="GO:0015423">
    <property type="term" value="F:ABC-type maltose transporter activity"/>
    <property type="evidence" value="ECO:0007669"/>
    <property type="project" value="TreeGrafter"/>
</dbReference>
<dbReference type="Gene3D" id="1.10.3720.10">
    <property type="entry name" value="MetI-like"/>
    <property type="match status" value="1"/>
</dbReference>
<evidence type="ECO:0000256" key="4">
    <source>
        <dbReference type="ARBA" id="ARBA00022475"/>
    </source>
</evidence>
<keyword evidence="5 10" id="KW-0762">Sugar transport</keyword>
<dbReference type="SUPFAM" id="SSF161098">
    <property type="entry name" value="MetI-like"/>
    <property type="match status" value="1"/>
</dbReference>
<evidence type="ECO:0000256" key="5">
    <source>
        <dbReference type="ARBA" id="ARBA00022597"/>
    </source>
</evidence>
<feature type="transmembrane region" description="Helical" evidence="9">
    <location>
        <begin position="292"/>
        <end position="314"/>
    </location>
</feature>
<feature type="transmembrane region" description="Helical" evidence="9">
    <location>
        <begin position="238"/>
        <end position="258"/>
    </location>
</feature>
<dbReference type="SUPFAM" id="SSF160964">
    <property type="entry name" value="MalF N-terminal region-like"/>
    <property type="match status" value="1"/>
</dbReference>
<dbReference type="RefSeq" id="WP_136370381.1">
    <property type="nucleotide sequence ID" value="NZ_SSOB01000015.1"/>
</dbReference>
<evidence type="ECO:0000256" key="1">
    <source>
        <dbReference type="ARBA" id="ARBA00004651"/>
    </source>
</evidence>
<dbReference type="Proteomes" id="UP000310636">
    <property type="component" value="Unassembled WGS sequence"/>
</dbReference>
<dbReference type="PANTHER" id="PTHR47314:SF1">
    <property type="entry name" value="MALTOSE_MALTODEXTRIN TRANSPORT SYSTEM PERMEASE PROTEIN MALF"/>
    <property type="match status" value="1"/>
</dbReference>
<evidence type="ECO:0000256" key="10">
    <source>
        <dbReference type="RuleBase" id="RU367050"/>
    </source>
</evidence>
<evidence type="ECO:0000313" key="13">
    <source>
        <dbReference type="Proteomes" id="UP000310636"/>
    </source>
</evidence>
<dbReference type="PANTHER" id="PTHR47314">
    <property type="entry name" value="MALTOSE/MALTODEXTRIN TRANSPORT SYSTEM PERMEASE PROTEIN MALF"/>
    <property type="match status" value="1"/>
</dbReference>
<feature type="domain" description="ABC transmembrane type-1" evidence="11">
    <location>
        <begin position="203"/>
        <end position="423"/>
    </location>
</feature>
<evidence type="ECO:0000259" key="11">
    <source>
        <dbReference type="PROSITE" id="PS50928"/>
    </source>
</evidence>
<feature type="transmembrane region" description="Helical" evidence="9">
    <location>
        <begin position="402"/>
        <end position="422"/>
    </location>
</feature>
<comment type="caution">
    <text evidence="12">The sequence shown here is derived from an EMBL/GenBank/DDBJ whole genome shotgun (WGS) entry which is preliminary data.</text>
</comment>
<comment type="similarity">
    <text evidence="2 10">Belongs to the binding-protein-dependent transport system permease family. MalFG subfamily.</text>
</comment>
<keyword evidence="4 10" id="KW-1003">Cell membrane</keyword>
<evidence type="ECO:0000256" key="8">
    <source>
        <dbReference type="ARBA" id="ARBA00023136"/>
    </source>
</evidence>
<accession>A0A4S4BWH0</accession>
<evidence type="ECO:0000256" key="2">
    <source>
        <dbReference type="ARBA" id="ARBA00009047"/>
    </source>
</evidence>
<dbReference type="GO" id="GO:1990060">
    <property type="term" value="C:maltose transport complex"/>
    <property type="evidence" value="ECO:0007669"/>
    <property type="project" value="TreeGrafter"/>
</dbReference>
<organism evidence="12 13">
    <name type="scientific">Cohnella fermenti</name>
    <dbReference type="NCBI Taxonomy" id="2565925"/>
    <lineage>
        <taxon>Bacteria</taxon>
        <taxon>Bacillati</taxon>
        <taxon>Bacillota</taxon>
        <taxon>Bacilli</taxon>
        <taxon>Bacillales</taxon>
        <taxon>Paenibacillaceae</taxon>
        <taxon>Cohnella</taxon>
    </lineage>
</organism>
<feature type="transmembrane region" description="Helical" evidence="9">
    <location>
        <begin position="80"/>
        <end position="104"/>
    </location>
</feature>
<feature type="transmembrane region" description="Helical" evidence="9">
    <location>
        <begin position="140"/>
        <end position="163"/>
    </location>
</feature>
<dbReference type="Pfam" id="PF00528">
    <property type="entry name" value="BPD_transp_1"/>
    <property type="match status" value="1"/>
</dbReference>
<feature type="transmembrane region" description="Helical" evidence="9">
    <location>
        <begin position="202"/>
        <end position="226"/>
    </location>
</feature>
<feature type="transmembrane region" description="Helical" evidence="9">
    <location>
        <begin position="344"/>
        <end position="369"/>
    </location>
</feature>
<keyword evidence="7 9" id="KW-1133">Transmembrane helix</keyword>
<keyword evidence="3 9" id="KW-0813">Transport</keyword>
<dbReference type="GO" id="GO:0042956">
    <property type="term" value="P:maltodextrin transmembrane transport"/>
    <property type="evidence" value="ECO:0007669"/>
    <property type="project" value="TreeGrafter"/>
</dbReference>
<reference evidence="12 13" key="1">
    <citation type="submission" date="2019-04" db="EMBL/GenBank/DDBJ databases">
        <title>Cohnella sp. nov. isolated from preserved vegetables.</title>
        <authorList>
            <person name="Lin S.-Y."/>
            <person name="Hung M.-H."/>
            <person name="Young C.-C."/>
        </authorList>
    </citation>
    <scope>NUCLEOTIDE SEQUENCE [LARGE SCALE GENOMIC DNA]</scope>
    <source>
        <strain evidence="12 13">CC-MHH1044</strain>
    </source>
</reference>
<proteinExistence type="inferred from homology"/>
<dbReference type="OrthoDB" id="9778687at2"/>
<evidence type="ECO:0000256" key="3">
    <source>
        <dbReference type="ARBA" id="ARBA00022448"/>
    </source>
</evidence>
<dbReference type="EMBL" id="SSOB01000015">
    <property type="protein sequence ID" value="THF78793.1"/>
    <property type="molecule type" value="Genomic_DNA"/>
</dbReference>
<evidence type="ECO:0000256" key="7">
    <source>
        <dbReference type="ARBA" id="ARBA00022989"/>
    </source>
</evidence>
<keyword evidence="8 9" id="KW-0472">Membrane</keyword>
<dbReference type="PROSITE" id="PS50928">
    <property type="entry name" value="ABC_TM1"/>
    <property type="match status" value="1"/>
</dbReference>
<dbReference type="InterPro" id="IPR035906">
    <property type="entry name" value="MetI-like_sf"/>
</dbReference>
<keyword evidence="13" id="KW-1185">Reference proteome</keyword>